<dbReference type="PANTHER" id="PTHR43665">
    <property type="entry name" value="ISOPENTENYL-DIPHOSPHATE DELTA-ISOMERASE"/>
    <property type="match status" value="1"/>
</dbReference>
<dbReference type="GO" id="GO:0000287">
    <property type="term" value="F:magnesium ion binding"/>
    <property type="evidence" value="ECO:0007669"/>
    <property type="project" value="UniProtKB-UniRule"/>
</dbReference>
<feature type="binding site" evidence="11">
    <location>
        <position position="154"/>
    </location>
    <ligand>
        <name>Mg(2+)</name>
        <dbReference type="ChEBI" id="CHEBI:18420"/>
    </ligand>
</feature>
<evidence type="ECO:0000256" key="3">
    <source>
        <dbReference type="ARBA" id="ARBA00022630"/>
    </source>
</evidence>
<keyword evidence="4 11" id="KW-0288">FMN</keyword>
<feature type="binding site" evidence="11">
    <location>
        <position position="209"/>
    </location>
    <ligand>
        <name>FMN</name>
        <dbReference type="ChEBI" id="CHEBI:58210"/>
    </ligand>
</feature>
<comment type="caution">
    <text evidence="13">The sequence shown here is derived from an EMBL/GenBank/DDBJ whole genome shotgun (WGS) entry which is preliminary data.</text>
</comment>
<evidence type="ECO:0000256" key="4">
    <source>
        <dbReference type="ARBA" id="ARBA00022643"/>
    </source>
</evidence>
<evidence type="ECO:0000259" key="12">
    <source>
        <dbReference type="Pfam" id="PF01070"/>
    </source>
</evidence>
<evidence type="ECO:0000256" key="11">
    <source>
        <dbReference type="HAMAP-Rule" id="MF_00354"/>
    </source>
</evidence>
<evidence type="ECO:0000256" key="7">
    <source>
        <dbReference type="ARBA" id="ARBA00022857"/>
    </source>
</evidence>
<feature type="binding site" evidence="11">
    <location>
        <begin position="281"/>
        <end position="282"/>
    </location>
    <ligand>
        <name>FMN</name>
        <dbReference type="ChEBI" id="CHEBI:58210"/>
    </ligand>
</feature>
<comment type="subunit">
    <text evidence="10 11">Homooctamer. Dimer of tetramers.</text>
</comment>
<feature type="binding site" evidence="11">
    <location>
        <begin position="260"/>
        <end position="262"/>
    </location>
    <ligand>
        <name>FMN</name>
        <dbReference type="ChEBI" id="CHEBI:58210"/>
    </ligand>
</feature>
<keyword evidence="3 11" id="KW-0285">Flavoprotein</keyword>
<evidence type="ECO:0000256" key="10">
    <source>
        <dbReference type="ARBA" id="ARBA00025810"/>
    </source>
</evidence>
<dbReference type="CDD" id="cd02811">
    <property type="entry name" value="IDI-2_FMN"/>
    <property type="match status" value="1"/>
</dbReference>
<comment type="similarity">
    <text evidence="11">Belongs to the IPP isomerase type 2 family.</text>
</comment>
<dbReference type="AlphaFoldDB" id="A0A0R2B170"/>
<keyword evidence="2 11" id="KW-0963">Cytoplasm</keyword>
<keyword evidence="7 11" id="KW-0521">NADP</keyword>
<feature type="binding site" evidence="11">
    <location>
        <position position="214"/>
    </location>
    <ligand>
        <name>FMN</name>
        <dbReference type="ChEBI" id="CHEBI:58210"/>
    </ligand>
</feature>
<comment type="caution">
    <text evidence="11">Lacks conserved residue(s) required for the propagation of feature annotation.</text>
</comment>
<dbReference type="Proteomes" id="UP000051612">
    <property type="component" value="Unassembled WGS sequence"/>
</dbReference>
<evidence type="ECO:0000256" key="8">
    <source>
        <dbReference type="ARBA" id="ARBA00023229"/>
    </source>
</evidence>
<feature type="binding site" evidence="11">
    <location>
        <begin position="64"/>
        <end position="66"/>
    </location>
    <ligand>
        <name>FMN</name>
        <dbReference type="ChEBI" id="CHEBI:58210"/>
    </ligand>
</feature>
<evidence type="ECO:0000313" key="13">
    <source>
        <dbReference type="EMBL" id="KRM70203.1"/>
    </source>
</evidence>
<dbReference type="Pfam" id="PF01070">
    <property type="entry name" value="FMN_dh"/>
    <property type="match status" value="1"/>
</dbReference>
<feature type="binding site" evidence="11">
    <location>
        <position position="123"/>
    </location>
    <ligand>
        <name>FMN</name>
        <dbReference type="ChEBI" id="CHEBI:58210"/>
    </ligand>
</feature>
<dbReference type="RefSeq" id="WP_056960367.1">
    <property type="nucleotide sequence ID" value="NZ_AYYN01000176.1"/>
</dbReference>
<dbReference type="GO" id="GO:0008299">
    <property type="term" value="P:isoprenoid biosynthetic process"/>
    <property type="evidence" value="ECO:0007669"/>
    <property type="project" value="UniProtKB-UniRule"/>
</dbReference>
<comment type="cofactor">
    <cofactor evidence="11">
        <name>Mg(2+)</name>
        <dbReference type="ChEBI" id="CHEBI:18420"/>
    </cofactor>
</comment>
<dbReference type="GO" id="GO:0005737">
    <property type="term" value="C:cytoplasm"/>
    <property type="evidence" value="ECO:0007669"/>
    <property type="project" value="UniProtKB-SubCell"/>
</dbReference>
<feature type="binding site" evidence="11">
    <location>
        <position position="94"/>
    </location>
    <ligand>
        <name>FMN</name>
        <dbReference type="ChEBI" id="CHEBI:58210"/>
    </ligand>
</feature>
<dbReference type="PANTHER" id="PTHR43665:SF1">
    <property type="entry name" value="ISOPENTENYL-DIPHOSPHATE DELTA-ISOMERASE"/>
    <property type="match status" value="1"/>
</dbReference>
<dbReference type="GO" id="GO:0016491">
    <property type="term" value="F:oxidoreductase activity"/>
    <property type="evidence" value="ECO:0007669"/>
    <property type="project" value="InterPro"/>
</dbReference>
<dbReference type="InterPro" id="IPR011179">
    <property type="entry name" value="IPdP_isomerase"/>
</dbReference>
<evidence type="ECO:0000256" key="6">
    <source>
        <dbReference type="ARBA" id="ARBA00022842"/>
    </source>
</evidence>
<evidence type="ECO:0000313" key="14">
    <source>
        <dbReference type="Proteomes" id="UP000051612"/>
    </source>
</evidence>
<comment type="catalytic activity">
    <reaction evidence="11">
        <text>isopentenyl diphosphate = dimethylallyl diphosphate</text>
        <dbReference type="Rhea" id="RHEA:23284"/>
        <dbReference type="ChEBI" id="CHEBI:57623"/>
        <dbReference type="ChEBI" id="CHEBI:128769"/>
        <dbReference type="EC" id="5.3.3.2"/>
    </reaction>
</comment>
<organism evidence="13 14">
    <name type="scientific">Ligilactobacillus murinus DSM 20452 = NBRC 14221</name>
    <dbReference type="NCBI Taxonomy" id="1423772"/>
    <lineage>
        <taxon>Bacteria</taxon>
        <taxon>Bacillati</taxon>
        <taxon>Bacillota</taxon>
        <taxon>Bacilli</taxon>
        <taxon>Lactobacillales</taxon>
        <taxon>Lactobacillaceae</taxon>
        <taxon>Ligilactobacillus</taxon>
    </lineage>
</organism>
<comment type="cofactor">
    <cofactor evidence="11">
        <name>NADPH</name>
        <dbReference type="ChEBI" id="CHEBI:57783"/>
    </cofactor>
</comment>
<gene>
    <name evidence="11" type="primary">fni</name>
    <name evidence="13" type="ORF">FC48_GL001728</name>
</gene>
<keyword evidence="9 11" id="KW-0413">Isomerase</keyword>
<sequence length="340" mass="36948">MDIHAHRKDEHVFIAEKQYRPIADNGLDQVRLLPATLPELGLDEITLTTTLAGKQVAYPFFINAMTGGSPQTDKINEKLAYVANKTGLAMATGSQSVGLKSPKYAQGFTTLRALLPENMVIGNLGADHPLENCQKAVAMLSADALELHLNAAQELVMPEGDRRFYWLENLKQVTQNLAVPVIVKEVGGGISPIALAKLKQCHVKYVDLSGKGGTNFIAIENERRKRKEYHFLTDLGLTTAEVLLAAQPYKADFSFTASGGIRNALDIAKCIALGADNVGISGLFLHTLLKEGTTGLIALIEDLKQQLAQIMLLVGCKNITELQQAPYVLSAELLAFRSQL</sequence>
<comment type="subcellular location">
    <subcellularLocation>
        <location evidence="11">Cytoplasm</location>
    </subcellularLocation>
</comment>
<reference evidence="13 14" key="1">
    <citation type="journal article" date="2015" name="Genome Announc.">
        <title>Expanding the biotechnology potential of lactobacilli through comparative genomics of 213 strains and associated genera.</title>
        <authorList>
            <person name="Sun Z."/>
            <person name="Harris H.M."/>
            <person name="McCann A."/>
            <person name="Guo C."/>
            <person name="Argimon S."/>
            <person name="Zhang W."/>
            <person name="Yang X."/>
            <person name="Jeffery I.B."/>
            <person name="Cooney J.C."/>
            <person name="Kagawa T.F."/>
            <person name="Liu W."/>
            <person name="Song Y."/>
            <person name="Salvetti E."/>
            <person name="Wrobel A."/>
            <person name="Rasinkangas P."/>
            <person name="Parkhill J."/>
            <person name="Rea M.C."/>
            <person name="O'Sullivan O."/>
            <person name="Ritari J."/>
            <person name="Douillard F.P."/>
            <person name="Paul Ross R."/>
            <person name="Yang R."/>
            <person name="Briner A.E."/>
            <person name="Felis G.E."/>
            <person name="de Vos W.M."/>
            <person name="Barrangou R."/>
            <person name="Klaenhammer T.R."/>
            <person name="Caufield P.W."/>
            <person name="Cui Y."/>
            <person name="Zhang H."/>
            <person name="O'Toole P.W."/>
        </authorList>
    </citation>
    <scope>NUCLEOTIDE SEQUENCE [LARGE SCALE GENOMIC DNA]</scope>
    <source>
        <strain evidence="13 14">DSM 20452</strain>
    </source>
</reference>
<protein>
    <recommendedName>
        <fullName evidence="11">Isopentenyl-diphosphate delta-isomerase</fullName>
        <shortName evidence="11">IPP isomerase</shortName>
        <ecNumber evidence="11">5.3.3.2</ecNumber>
    </recommendedName>
    <alternativeName>
        <fullName evidence="11">Isopentenyl diphosphate:dimethylallyl diphosphate isomerase</fullName>
    </alternativeName>
    <alternativeName>
        <fullName evidence="11">Isopentenyl pyrophosphate isomerase</fullName>
    </alternativeName>
    <alternativeName>
        <fullName evidence="11">Type 2 isopentenyl diphosphate isomerase</fullName>
        <shortName evidence="11">IDI-2</shortName>
    </alternativeName>
</protein>
<keyword evidence="5 11" id="KW-0479">Metal-binding</keyword>
<evidence type="ECO:0000256" key="2">
    <source>
        <dbReference type="ARBA" id="ARBA00022490"/>
    </source>
</evidence>
<dbReference type="SUPFAM" id="SSF51395">
    <property type="entry name" value="FMN-linked oxidoreductases"/>
    <property type="match status" value="1"/>
</dbReference>
<keyword evidence="8 11" id="KW-0414">Isoprene biosynthesis</keyword>
<accession>A0A0R2B170</accession>
<evidence type="ECO:0000256" key="5">
    <source>
        <dbReference type="ARBA" id="ARBA00022723"/>
    </source>
</evidence>
<dbReference type="InterPro" id="IPR000262">
    <property type="entry name" value="FMN-dep_DH"/>
</dbReference>
<dbReference type="NCBIfam" id="TIGR02151">
    <property type="entry name" value="IPP_isom_2"/>
    <property type="match status" value="1"/>
</dbReference>
<dbReference type="GO" id="GO:0004452">
    <property type="term" value="F:isopentenyl-diphosphate delta-isomerase activity"/>
    <property type="evidence" value="ECO:0007669"/>
    <property type="project" value="UniProtKB-UniRule"/>
</dbReference>
<feature type="binding site" evidence="11">
    <location>
        <position position="153"/>
    </location>
    <ligand>
        <name>substrate</name>
    </ligand>
</feature>
<feature type="binding site" evidence="11">
    <location>
        <position position="184"/>
    </location>
    <ligand>
        <name>FMN</name>
        <dbReference type="ChEBI" id="CHEBI:58210"/>
    </ligand>
</feature>
<feature type="domain" description="FMN-dependent dehydrogenase" evidence="12">
    <location>
        <begin position="149"/>
        <end position="325"/>
    </location>
</feature>
<dbReference type="PIRSF" id="PIRSF003314">
    <property type="entry name" value="IPP_isomerase"/>
    <property type="match status" value="1"/>
</dbReference>
<dbReference type="InterPro" id="IPR013785">
    <property type="entry name" value="Aldolase_TIM"/>
</dbReference>
<name>A0A0R2B170_9LACO</name>
<comment type="cofactor">
    <cofactor evidence="1 11">
        <name>FMN</name>
        <dbReference type="ChEBI" id="CHEBI:58210"/>
    </cofactor>
</comment>
<dbReference type="Gene3D" id="3.20.20.70">
    <property type="entry name" value="Aldolase class I"/>
    <property type="match status" value="1"/>
</dbReference>
<evidence type="ECO:0000256" key="9">
    <source>
        <dbReference type="ARBA" id="ARBA00023235"/>
    </source>
</evidence>
<dbReference type="HAMAP" id="MF_00354">
    <property type="entry name" value="Idi_2"/>
    <property type="match status" value="1"/>
</dbReference>
<keyword evidence="6 11" id="KW-0460">Magnesium</keyword>
<comment type="function">
    <text evidence="11">Involved in the biosynthesis of isoprenoids. Catalyzes the 1,3-allylic rearrangement of the homoallylic substrate isopentenyl (IPP) to its allylic isomer, dimethylallyl diphosphate (DMAPP).</text>
</comment>
<dbReference type="EC" id="5.3.3.2" evidence="11"/>
<dbReference type="PATRIC" id="fig|1423772.3.peg.1840"/>
<proteinExistence type="inferred from homology"/>
<dbReference type="GO" id="GO:0070402">
    <property type="term" value="F:NADPH binding"/>
    <property type="evidence" value="ECO:0007669"/>
    <property type="project" value="UniProtKB-UniRule"/>
</dbReference>
<feature type="binding site" evidence="11">
    <location>
        <begin position="7"/>
        <end position="8"/>
    </location>
    <ligand>
        <name>substrate</name>
    </ligand>
</feature>
<evidence type="ECO:0000256" key="1">
    <source>
        <dbReference type="ARBA" id="ARBA00001917"/>
    </source>
</evidence>
<dbReference type="EMBL" id="AYYN01000176">
    <property type="protein sequence ID" value="KRM70203.1"/>
    <property type="molecule type" value="Genomic_DNA"/>
</dbReference>
<dbReference type="GO" id="GO:0010181">
    <property type="term" value="F:FMN binding"/>
    <property type="evidence" value="ECO:0007669"/>
    <property type="project" value="UniProtKB-UniRule"/>
</dbReference>